<keyword evidence="4" id="KW-0597">Phosphoprotein</keyword>
<dbReference type="SMART" id="SM00304">
    <property type="entry name" value="HAMP"/>
    <property type="match status" value="1"/>
</dbReference>
<gene>
    <name evidence="13" type="ORF">AB5J53_39770</name>
</gene>
<accession>A0AB39RTL3</accession>
<dbReference type="Gene3D" id="3.30.565.10">
    <property type="entry name" value="Histidine kinase-like ATPase, C-terminal domain"/>
    <property type="match status" value="1"/>
</dbReference>
<evidence type="ECO:0000256" key="4">
    <source>
        <dbReference type="ARBA" id="ARBA00022553"/>
    </source>
</evidence>
<keyword evidence="13" id="KW-0547">Nucleotide-binding</keyword>
<keyword evidence="6 11" id="KW-0812">Transmembrane</keyword>
<dbReference type="SMART" id="SM00387">
    <property type="entry name" value="HATPase_c"/>
    <property type="match status" value="1"/>
</dbReference>
<keyword evidence="8 11" id="KW-1133">Transmembrane helix</keyword>
<dbReference type="InterPro" id="IPR036890">
    <property type="entry name" value="HATPase_C_sf"/>
</dbReference>
<evidence type="ECO:0000256" key="2">
    <source>
        <dbReference type="ARBA" id="ARBA00004370"/>
    </source>
</evidence>
<dbReference type="AlphaFoldDB" id="A0AB39RTL3"/>
<comment type="subcellular location">
    <subcellularLocation>
        <location evidence="2">Membrane</location>
    </subcellularLocation>
</comment>
<reference evidence="13" key="1">
    <citation type="submission" date="2024-07" db="EMBL/GenBank/DDBJ databases">
        <authorList>
            <person name="Yu S.T."/>
        </authorList>
    </citation>
    <scope>NUCLEOTIDE SEQUENCE</scope>
    <source>
        <strain evidence="13">R41</strain>
    </source>
</reference>
<dbReference type="PANTHER" id="PTHR45436">
    <property type="entry name" value="SENSOR HISTIDINE KINASE YKOH"/>
    <property type="match status" value="1"/>
</dbReference>
<dbReference type="PROSITE" id="PS50885">
    <property type="entry name" value="HAMP"/>
    <property type="match status" value="1"/>
</dbReference>
<dbReference type="EC" id="2.7.13.3" evidence="3"/>
<feature type="region of interest" description="Disordered" evidence="10">
    <location>
        <begin position="673"/>
        <end position="895"/>
    </location>
</feature>
<evidence type="ECO:0000256" key="11">
    <source>
        <dbReference type="SAM" id="Phobius"/>
    </source>
</evidence>
<protein>
    <recommendedName>
        <fullName evidence="3">histidine kinase</fullName>
        <ecNumber evidence="3">2.7.13.3</ecNumber>
    </recommendedName>
</protein>
<keyword evidence="9" id="KW-0902">Two-component regulatory system</keyword>
<evidence type="ECO:0000256" key="5">
    <source>
        <dbReference type="ARBA" id="ARBA00022679"/>
    </source>
</evidence>
<dbReference type="GO" id="GO:0000160">
    <property type="term" value="P:phosphorelay signal transduction system"/>
    <property type="evidence" value="ECO:0007669"/>
    <property type="project" value="UniProtKB-KW"/>
</dbReference>
<feature type="domain" description="HAMP" evidence="12">
    <location>
        <begin position="361"/>
        <end position="431"/>
    </location>
</feature>
<feature type="compositionally biased region" description="Low complexity" evidence="10">
    <location>
        <begin position="861"/>
        <end position="879"/>
    </location>
</feature>
<keyword evidence="5" id="KW-0808">Transferase</keyword>
<feature type="region of interest" description="Disordered" evidence="10">
    <location>
        <begin position="1"/>
        <end position="23"/>
    </location>
</feature>
<dbReference type="GO" id="GO:0005524">
    <property type="term" value="F:ATP binding"/>
    <property type="evidence" value="ECO:0007669"/>
    <property type="project" value="UniProtKB-KW"/>
</dbReference>
<evidence type="ECO:0000256" key="8">
    <source>
        <dbReference type="ARBA" id="ARBA00022989"/>
    </source>
</evidence>
<evidence type="ECO:0000256" key="9">
    <source>
        <dbReference type="ARBA" id="ARBA00023012"/>
    </source>
</evidence>
<evidence type="ECO:0000256" key="1">
    <source>
        <dbReference type="ARBA" id="ARBA00000085"/>
    </source>
</evidence>
<dbReference type="GO" id="GO:0005886">
    <property type="term" value="C:plasma membrane"/>
    <property type="evidence" value="ECO:0007669"/>
    <property type="project" value="TreeGrafter"/>
</dbReference>
<keyword evidence="11" id="KW-0472">Membrane</keyword>
<dbReference type="InterPro" id="IPR050428">
    <property type="entry name" value="TCS_sensor_his_kinase"/>
</dbReference>
<evidence type="ECO:0000256" key="7">
    <source>
        <dbReference type="ARBA" id="ARBA00022777"/>
    </source>
</evidence>
<keyword evidence="13" id="KW-0067">ATP-binding</keyword>
<dbReference type="EMBL" id="CP163443">
    <property type="protein sequence ID" value="XDQ57383.1"/>
    <property type="molecule type" value="Genomic_DNA"/>
</dbReference>
<organism evidence="13">
    <name type="scientific">Streptomyces sp. R41</name>
    <dbReference type="NCBI Taxonomy" id="3238632"/>
    <lineage>
        <taxon>Bacteria</taxon>
        <taxon>Bacillati</taxon>
        <taxon>Actinomycetota</taxon>
        <taxon>Actinomycetes</taxon>
        <taxon>Kitasatosporales</taxon>
        <taxon>Streptomycetaceae</taxon>
        <taxon>Streptomyces</taxon>
    </lineage>
</organism>
<feature type="compositionally biased region" description="Low complexity" evidence="10">
    <location>
        <begin position="781"/>
        <end position="798"/>
    </location>
</feature>
<dbReference type="RefSeq" id="WP_369250450.1">
    <property type="nucleotide sequence ID" value="NZ_CP163443.1"/>
</dbReference>
<feature type="compositionally biased region" description="Basic and acidic residues" evidence="10">
    <location>
        <begin position="715"/>
        <end position="724"/>
    </location>
</feature>
<keyword evidence="7" id="KW-0418">Kinase</keyword>
<comment type="catalytic activity">
    <reaction evidence="1">
        <text>ATP + protein L-histidine = ADP + protein N-phospho-L-histidine.</text>
        <dbReference type="EC" id="2.7.13.3"/>
    </reaction>
</comment>
<feature type="compositionally biased region" description="Basic and acidic residues" evidence="10">
    <location>
        <begin position="838"/>
        <end position="860"/>
    </location>
</feature>
<dbReference type="GO" id="GO:0004673">
    <property type="term" value="F:protein histidine kinase activity"/>
    <property type="evidence" value="ECO:0007669"/>
    <property type="project" value="UniProtKB-EC"/>
</dbReference>
<evidence type="ECO:0000259" key="12">
    <source>
        <dbReference type="PROSITE" id="PS50885"/>
    </source>
</evidence>
<dbReference type="SUPFAM" id="SSF55874">
    <property type="entry name" value="ATPase domain of HSP90 chaperone/DNA topoisomerase II/histidine kinase"/>
    <property type="match status" value="1"/>
</dbReference>
<dbReference type="Pfam" id="PF00672">
    <property type="entry name" value="HAMP"/>
    <property type="match status" value="1"/>
</dbReference>
<dbReference type="InterPro" id="IPR003594">
    <property type="entry name" value="HATPase_dom"/>
</dbReference>
<dbReference type="Pfam" id="PF02518">
    <property type="entry name" value="HATPase_c"/>
    <property type="match status" value="1"/>
</dbReference>
<dbReference type="Gene3D" id="6.10.340.10">
    <property type="match status" value="1"/>
</dbReference>
<dbReference type="CDD" id="cd06225">
    <property type="entry name" value="HAMP"/>
    <property type="match status" value="1"/>
</dbReference>
<evidence type="ECO:0000313" key="13">
    <source>
        <dbReference type="EMBL" id="XDQ57383.1"/>
    </source>
</evidence>
<evidence type="ECO:0000256" key="3">
    <source>
        <dbReference type="ARBA" id="ARBA00012438"/>
    </source>
</evidence>
<sequence length="895" mass="95093">MPAHRKVAPEPPTTAPGTGRTPSLLDRWPFRRKLNVLVIVPLAVVSAMLSYVVYGQVDRARSAADTAQLVRDSAQVTKLIDGVQTEHRQALLVSLRHEAARSGDSPPDTSAYLQAQQRVGTQIEAVRSTYGDRLPDAEAQALKELEGLDSLRKTVEQGPIPADNIDPAYGSVIEGLINGLGLGQSGSESSSSAGSLLDALLRADTAHASFETSVFAARTRDPNALIEFTGAVGDYDQYTYQAERFTRFATQEQGSDLAEIEHSPYQSVITQHWAALQVDPSALVAENSAQLRAALDDALQADPTYERQAQNRLKIVQELIGEIATDTQDASNSAWWQVAWLIVGTLLAFGAWFLFSVLMRRSVVRTVRSLTTAAQHVATAAGTELARVADDDADDASPPRLEAVPVPVRDEIGELAEAFNQVQVTATALLERQVISRRNIAEMFGNVGRRVSNLTARQLALIDSVERGETDPEVLDRLYRIDHIAVRLQRNADSLMLLAGISETGLNTEPMRLSNIVRAALGQIEGYQRVTPHAEGDVTVAPDIVGDLTLMLAELLENAVMFSPATSGVEVVLRPRHGSAGALVEIIDHGLGMSPERLAEENARLIRRERLDLAPTEVLGLFVVGGLSRRWGIEVVLSRTPGGGVTATVAVPSSQLLLTDPAQAAARAPHILPPARHSAGSEPRPARVESPPGPSGLPRRIPAHSRGGESPGHARRTEPVREAVGEDAMAHPVGGPGGSRPRQGGNPGTSVPNTGVGPRQAAGRGTAPGAADGFGARPSSGADRGPGTAAPAGPGDAGPLRRRVRGATLSATTASSRRPERTVTNKPRPPAWQPTDAEAARSEIDEFEAAVRRAQRESTTEGRTTGATRPGGRPGAPTESSTENSRPSSPEGMSK</sequence>
<feature type="transmembrane region" description="Helical" evidence="11">
    <location>
        <begin position="334"/>
        <end position="358"/>
    </location>
</feature>
<evidence type="ECO:0000256" key="10">
    <source>
        <dbReference type="SAM" id="MobiDB-lite"/>
    </source>
</evidence>
<proteinExistence type="predicted"/>
<dbReference type="PANTHER" id="PTHR45436:SF5">
    <property type="entry name" value="SENSOR HISTIDINE KINASE TRCS"/>
    <property type="match status" value="1"/>
</dbReference>
<evidence type="ECO:0000256" key="6">
    <source>
        <dbReference type="ARBA" id="ARBA00022692"/>
    </source>
</evidence>
<dbReference type="InterPro" id="IPR003660">
    <property type="entry name" value="HAMP_dom"/>
</dbReference>
<name>A0AB39RTL3_9ACTN</name>
<feature type="transmembrane region" description="Helical" evidence="11">
    <location>
        <begin position="34"/>
        <end position="54"/>
    </location>
</feature>